<dbReference type="EMBL" id="PJQD01000022">
    <property type="protein sequence ID" value="POY74756.1"/>
    <property type="molecule type" value="Genomic_DNA"/>
</dbReference>
<feature type="region of interest" description="Disordered" evidence="1">
    <location>
        <begin position="27"/>
        <end position="57"/>
    </location>
</feature>
<evidence type="ECO:0000256" key="1">
    <source>
        <dbReference type="SAM" id="MobiDB-lite"/>
    </source>
</evidence>
<sequence length="213" mass="24073">MIIESWQARYRFQREVELEDLGAKLDDSLPSSPRIEKKAPPKQGAALSPRRLSAPSLQGSLGPQSFYRYLGHNPAVPEWTAGFWACAFAFLAAVAPRFDIRPPSFSREEIYVLSFSSNSQALPRLSDQTIAPGQRHIPTERLAVEHIYHTYGHLTVNQTRQVLLTERYPDLMAYVKIVAKIYMARDAFCQMCDDIVNQELCALRDSPEACVPC</sequence>
<proteinExistence type="predicted"/>
<comment type="caution">
    <text evidence="2">The sequence shown here is derived from an EMBL/GenBank/DDBJ whole genome shotgun (WGS) entry which is preliminary data.</text>
</comment>
<name>A0A2S5BD99_9BASI</name>
<evidence type="ECO:0000313" key="3">
    <source>
        <dbReference type="Proteomes" id="UP000237144"/>
    </source>
</evidence>
<keyword evidence="3" id="KW-1185">Reference proteome</keyword>
<dbReference type="AlphaFoldDB" id="A0A2S5BD99"/>
<evidence type="ECO:0000313" key="2">
    <source>
        <dbReference type="EMBL" id="POY74756.1"/>
    </source>
</evidence>
<accession>A0A2S5BD99</accession>
<dbReference type="Proteomes" id="UP000237144">
    <property type="component" value="Unassembled WGS sequence"/>
</dbReference>
<reference evidence="2 3" key="1">
    <citation type="journal article" date="2018" name="Front. Microbiol.">
        <title>Prospects for Fungal Bioremediation of Acidic Radioactive Waste Sites: Characterization and Genome Sequence of Rhodotorula taiwanensis MD1149.</title>
        <authorList>
            <person name="Tkavc R."/>
            <person name="Matrosova V.Y."/>
            <person name="Grichenko O.E."/>
            <person name="Gostincar C."/>
            <person name="Volpe R.P."/>
            <person name="Klimenkova P."/>
            <person name="Gaidamakova E.K."/>
            <person name="Zhou C.E."/>
            <person name="Stewart B.J."/>
            <person name="Lyman M.G."/>
            <person name="Malfatti S.A."/>
            <person name="Rubinfeld B."/>
            <person name="Courtot M."/>
            <person name="Singh J."/>
            <person name="Dalgard C.L."/>
            <person name="Hamilton T."/>
            <person name="Frey K.G."/>
            <person name="Gunde-Cimerman N."/>
            <person name="Dugan L."/>
            <person name="Daly M.J."/>
        </authorList>
    </citation>
    <scope>NUCLEOTIDE SEQUENCE [LARGE SCALE GENOMIC DNA]</scope>
    <source>
        <strain evidence="2 3">MD1149</strain>
    </source>
</reference>
<organism evidence="2 3">
    <name type="scientific">Rhodotorula taiwanensis</name>
    <dbReference type="NCBI Taxonomy" id="741276"/>
    <lineage>
        <taxon>Eukaryota</taxon>
        <taxon>Fungi</taxon>
        <taxon>Dikarya</taxon>
        <taxon>Basidiomycota</taxon>
        <taxon>Pucciniomycotina</taxon>
        <taxon>Microbotryomycetes</taxon>
        <taxon>Sporidiobolales</taxon>
        <taxon>Sporidiobolaceae</taxon>
        <taxon>Rhodotorula</taxon>
    </lineage>
</organism>
<protein>
    <submittedName>
        <fullName evidence="2">Uncharacterized protein</fullName>
    </submittedName>
</protein>
<dbReference type="OrthoDB" id="10494546at2759"/>
<gene>
    <name evidence="2" type="ORF">BMF94_2232</name>
</gene>